<dbReference type="EC" id="2.7.13.3" evidence="2"/>
<feature type="domain" description="Histidine kinase" evidence="6">
    <location>
        <begin position="807"/>
        <end position="1034"/>
    </location>
</feature>
<keyword evidence="10" id="KW-1185">Reference proteome</keyword>
<dbReference type="Gene3D" id="1.10.287.130">
    <property type="match status" value="1"/>
</dbReference>
<dbReference type="InterPro" id="IPR036097">
    <property type="entry name" value="HisK_dim/P_sf"/>
</dbReference>
<reference evidence="10" key="1">
    <citation type="journal article" date="2019" name="Int. J. Syst. Evol. Microbiol.">
        <title>The Global Catalogue of Microorganisms (GCM) 10K type strain sequencing project: providing services to taxonomists for standard genome sequencing and annotation.</title>
        <authorList>
            <consortium name="The Broad Institute Genomics Platform"/>
            <consortium name="The Broad Institute Genome Sequencing Center for Infectious Disease"/>
            <person name="Wu L."/>
            <person name="Ma J."/>
        </authorList>
    </citation>
    <scope>NUCLEOTIDE SEQUENCE [LARGE SCALE GENOMIC DNA]</scope>
    <source>
        <strain evidence="10">CCUG 55608</strain>
    </source>
</reference>
<evidence type="ECO:0000313" key="10">
    <source>
        <dbReference type="Proteomes" id="UP001597116"/>
    </source>
</evidence>
<dbReference type="SUPFAM" id="SSF55785">
    <property type="entry name" value="PYP-like sensor domain (PAS domain)"/>
    <property type="match status" value="6"/>
</dbReference>
<dbReference type="InterPro" id="IPR005467">
    <property type="entry name" value="His_kinase_dom"/>
</dbReference>
<dbReference type="Pfam" id="PF02518">
    <property type="entry name" value="HATPase_c"/>
    <property type="match status" value="1"/>
</dbReference>
<feature type="domain" description="PAC" evidence="8">
    <location>
        <begin position="598"/>
        <end position="651"/>
    </location>
</feature>
<evidence type="ECO:0000259" key="8">
    <source>
        <dbReference type="PROSITE" id="PS50113"/>
    </source>
</evidence>
<dbReference type="SMART" id="SM00387">
    <property type="entry name" value="HATPase_c"/>
    <property type="match status" value="1"/>
</dbReference>
<dbReference type="InterPro" id="IPR001610">
    <property type="entry name" value="PAC"/>
</dbReference>
<evidence type="ECO:0000256" key="3">
    <source>
        <dbReference type="ARBA" id="ARBA00022553"/>
    </source>
</evidence>
<sequence>MNTDSGKTNELFELLTKATRDAVWNWDLEANTVWWNEGYTTMFGHPVPPAGYGPESWYDYVHPEDKEQVLGSIHHIIDQGGENWSAEYRFRRADGSYAMVYDRGYVMHRNGQAIRMVGSMQDITERIALQQLRTESEERLRFALESAQLGTWNLDLTRNVVNSDDRCRAYLGLADGNQQTFDQILHAIHPDDQDRVSKAAHRALTPESGGGFDITFRTIGVQDGKLRWVRFMGQAYFNATGQPYRFSGVAHDTTDDVLAQEKTALSEQQARLALEGSGSGSFSVDLETNEILYSPALARILTGTDQLGLTRDALVHHLHPQDVPIREQAYQLALRTGTLSYEARYVWVNQEVHWVKVLGQYLYNTAGKPVSFSGIALDITQQKENETVLKKAEDRFRNLVIQAPVAIGILNAQTFVVETANEAMLDLWGKDASIIGLPLLKALPEIQGQGFAELLQQVSATGVSHYGFETLSRLYRNGQLEDAYFNFVYAPMRDENGNITDVMVLAIEVTPQVKAKLALEESEQRFRNLIEQAPAAISLFTGPDMVVELPNEIMLGFWGKDETVKGKPLREAIPELEGQPFLDILDKVYQTGVEYASQESEAKLMVDGKLRTSYFNFTYKPLRNSDGEVYAILDVAIDVTEQVQARREVEASEARFRTLLEAISPMTWTNTPAGEITFYNQQWYNYTGLDEEQTKTRGWQAVVHPDDLPPTLEAFQKALASGEVFVIENRYRRGSDGTYRWHLNRALPIRDKTGAITRWVGTATDIHEQKRIEAELESQVQARTQELNESNLELRRSNENLTRFAYVASHDLQEPLRKIQSFGSLLQTQHAANLGEMGQDLINRMQVSAGRMSELIRDLLAFSRVSTHQKVHDPVSLAEVVATVLETLELQIQQSGATIQHDPLPTLQGDASQLGQLFQNLLSNAIKFRRPGTAPFIQIRYTTLMAEDLPEKVKLPRPASRYHLISVIDNGIGFDEKYTDRIFEVFQRLHGRSTYGGTGVGLAICQKVVENHGGTITANSQPGQGSVFRIYLPL</sequence>
<dbReference type="SMART" id="SM00091">
    <property type="entry name" value="PAS"/>
    <property type="match status" value="6"/>
</dbReference>
<feature type="domain" description="PAC" evidence="8">
    <location>
        <begin position="339"/>
        <end position="391"/>
    </location>
</feature>
<dbReference type="PANTHER" id="PTHR43304">
    <property type="entry name" value="PHYTOCHROME-LIKE PROTEIN CPH1"/>
    <property type="match status" value="1"/>
</dbReference>
<feature type="domain" description="PAC" evidence="8">
    <location>
        <begin position="725"/>
        <end position="778"/>
    </location>
</feature>
<feature type="domain" description="PAS" evidence="7">
    <location>
        <begin position="136"/>
        <end position="207"/>
    </location>
</feature>
<dbReference type="SMART" id="SM00086">
    <property type="entry name" value="PAC"/>
    <property type="match status" value="5"/>
</dbReference>
<keyword evidence="4" id="KW-0808">Transferase</keyword>
<dbReference type="PROSITE" id="PS50113">
    <property type="entry name" value="PAC"/>
    <property type="match status" value="5"/>
</dbReference>
<feature type="domain" description="PAC" evidence="8">
    <location>
        <begin position="212"/>
        <end position="265"/>
    </location>
</feature>
<evidence type="ECO:0000259" key="6">
    <source>
        <dbReference type="PROSITE" id="PS50109"/>
    </source>
</evidence>
<dbReference type="SMART" id="SM00388">
    <property type="entry name" value="HisKA"/>
    <property type="match status" value="1"/>
</dbReference>
<dbReference type="SUPFAM" id="SSF47384">
    <property type="entry name" value="Homodimeric domain of signal transducing histidine kinase"/>
    <property type="match status" value="1"/>
</dbReference>
<protein>
    <recommendedName>
        <fullName evidence="2">histidine kinase</fullName>
        <ecNumber evidence="2">2.7.13.3</ecNumber>
    </recommendedName>
</protein>
<gene>
    <name evidence="9" type="ORF">ACFQ4C_27840</name>
</gene>
<dbReference type="InterPro" id="IPR000014">
    <property type="entry name" value="PAS"/>
</dbReference>
<dbReference type="InterPro" id="IPR003594">
    <property type="entry name" value="HATPase_dom"/>
</dbReference>
<comment type="caution">
    <text evidence="9">The sequence shown here is derived from an EMBL/GenBank/DDBJ whole genome shotgun (WGS) entry which is preliminary data.</text>
</comment>
<dbReference type="RefSeq" id="WP_265994035.1">
    <property type="nucleotide sequence ID" value="NZ_CP110973.1"/>
</dbReference>
<dbReference type="InterPro" id="IPR036890">
    <property type="entry name" value="HATPase_C_sf"/>
</dbReference>
<dbReference type="Pfam" id="PF00512">
    <property type="entry name" value="HisKA"/>
    <property type="match status" value="1"/>
</dbReference>
<evidence type="ECO:0000313" key="9">
    <source>
        <dbReference type="EMBL" id="MFD1144972.1"/>
    </source>
</evidence>
<accession>A0ABW3QEG3</accession>
<evidence type="ECO:0000256" key="2">
    <source>
        <dbReference type="ARBA" id="ARBA00012438"/>
    </source>
</evidence>
<evidence type="ECO:0000259" key="7">
    <source>
        <dbReference type="PROSITE" id="PS50112"/>
    </source>
</evidence>
<dbReference type="PANTHER" id="PTHR43304:SF1">
    <property type="entry name" value="PAC DOMAIN-CONTAINING PROTEIN"/>
    <property type="match status" value="1"/>
</dbReference>
<dbReference type="InterPro" id="IPR004358">
    <property type="entry name" value="Sig_transdc_His_kin-like_C"/>
</dbReference>
<dbReference type="CDD" id="cd00082">
    <property type="entry name" value="HisKA"/>
    <property type="match status" value="1"/>
</dbReference>
<name>A0ABW3QEG3_9BACT</name>
<keyword evidence="5" id="KW-0418">Kinase</keyword>
<feature type="domain" description="PAS" evidence="7">
    <location>
        <begin position="652"/>
        <end position="722"/>
    </location>
</feature>
<dbReference type="PROSITE" id="PS50109">
    <property type="entry name" value="HIS_KIN"/>
    <property type="match status" value="1"/>
</dbReference>
<dbReference type="InterPro" id="IPR035965">
    <property type="entry name" value="PAS-like_dom_sf"/>
</dbReference>
<dbReference type="CDD" id="cd00130">
    <property type="entry name" value="PAS"/>
    <property type="match status" value="4"/>
</dbReference>
<feature type="domain" description="PAS" evidence="7">
    <location>
        <begin position="266"/>
        <end position="337"/>
    </location>
</feature>
<dbReference type="NCBIfam" id="TIGR00229">
    <property type="entry name" value="sensory_box"/>
    <property type="match status" value="5"/>
</dbReference>
<keyword evidence="3" id="KW-0597">Phosphoprotein</keyword>
<dbReference type="InterPro" id="IPR003661">
    <property type="entry name" value="HisK_dim/P_dom"/>
</dbReference>
<dbReference type="InterPro" id="IPR013655">
    <property type="entry name" value="PAS_fold_3"/>
</dbReference>
<evidence type="ECO:0000256" key="1">
    <source>
        <dbReference type="ARBA" id="ARBA00000085"/>
    </source>
</evidence>
<dbReference type="InterPro" id="IPR052162">
    <property type="entry name" value="Sensor_kinase/Photoreceptor"/>
</dbReference>
<dbReference type="PRINTS" id="PR00344">
    <property type="entry name" value="BCTRLSENSOR"/>
</dbReference>
<organism evidence="9 10">
    <name type="scientific">Larkinella insperata</name>
    <dbReference type="NCBI Taxonomy" id="332158"/>
    <lineage>
        <taxon>Bacteria</taxon>
        <taxon>Pseudomonadati</taxon>
        <taxon>Bacteroidota</taxon>
        <taxon>Cytophagia</taxon>
        <taxon>Cytophagales</taxon>
        <taxon>Spirosomataceae</taxon>
        <taxon>Larkinella</taxon>
    </lineage>
</organism>
<dbReference type="Gene3D" id="2.10.70.100">
    <property type="match status" value="2"/>
</dbReference>
<dbReference type="Gene3D" id="3.30.450.20">
    <property type="entry name" value="PAS domain"/>
    <property type="match status" value="6"/>
</dbReference>
<evidence type="ECO:0000256" key="5">
    <source>
        <dbReference type="ARBA" id="ARBA00022777"/>
    </source>
</evidence>
<dbReference type="Gene3D" id="3.30.565.10">
    <property type="entry name" value="Histidine kinase-like ATPase, C-terminal domain"/>
    <property type="match status" value="1"/>
</dbReference>
<dbReference type="InterPro" id="IPR000700">
    <property type="entry name" value="PAS-assoc_C"/>
</dbReference>
<dbReference type="Proteomes" id="UP001597116">
    <property type="component" value="Unassembled WGS sequence"/>
</dbReference>
<feature type="domain" description="PAS" evidence="7">
    <location>
        <begin position="8"/>
        <end position="80"/>
    </location>
</feature>
<evidence type="ECO:0000256" key="4">
    <source>
        <dbReference type="ARBA" id="ARBA00022679"/>
    </source>
</evidence>
<comment type="catalytic activity">
    <reaction evidence="1">
        <text>ATP + protein L-histidine = ADP + protein N-phospho-L-histidine.</text>
        <dbReference type="EC" id="2.7.13.3"/>
    </reaction>
</comment>
<dbReference type="Pfam" id="PF08447">
    <property type="entry name" value="PAS_3"/>
    <property type="match status" value="4"/>
</dbReference>
<proteinExistence type="predicted"/>
<dbReference type="EMBL" id="JBHTLP010000024">
    <property type="protein sequence ID" value="MFD1144972.1"/>
    <property type="molecule type" value="Genomic_DNA"/>
</dbReference>
<dbReference type="PROSITE" id="PS50112">
    <property type="entry name" value="PAS"/>
    <property type="match status" value="4"/>
</dbReference>
<dbReference type="InterPro" id="IPR013656">
    <property type="entry name" value="PAS_4"/>
</dbReference>
<dbReference type="SUPFAM" id="SSF55874">
    <property type="entry name" value="ATPase domain of HSP90 chaperone/DNA topoisomerase II/histidine kinase"/>
    <property type="match status" value="1"/>
</dbReference>
<feature type="domain" description="PAC" evidence="8">
    <location>
        <begin position="84"/>
        <end position="135"/>
    </location>
</feature>
<dbReference type="Pfam" id="PF08448">
    <property type="entry name" value="PAS_4"/>
    <property type="match status" value="2"/>
</dbReference>